<evidence type="ECO:0000313" key="3">
    <source>
        <dbReference type="Proteomes" id="UP001301958"/>
    </source>
</evidence>
<accession>A0AAN7BKN3</accession>
<feature type="compositionally biased region" description="Polar residues" evidence="1">
    <location>
        <begin position="329"/>
        <end position="338"/>
    </location>
</feature>
<evidence type="ECO:0000256" key="1">
    <source>
        <dbReference type="SAM" id="MobiDB-lite"/>
    </source>
</evidence>
<comment type="caution">
    <text evidence="2">The sequence shown here is derived from an EMBL/GenBank/DDBJ whole genome shotgun (WGS) entry which is preliminary data.</text>
</comment>
<proteinExistence type="predicted"/>
<feature type="region of interest" description="Disordered" evidence="1">
    <location>
        <begin position="194"/>
        <end position="247"/>
    </location>
</feature>
<dbReference type="Proteomes" id="UP001301958">
    <property type="component" value="Unassembled WGS sequence"/>
</dbReference>
<evidence type="ECO:0000313" key="2">
    <source>
        <dbReference type="EMBL" id="KAK4225114.1"/>
    </source>
</evidence>
<gene>
    <name evidence="2" type="ORF">QBC38DRAFT_445864</name>
</gene>
<dbReference type="AlphaFoldDB" id="A0AAN7BKN3"/>
<feature type="compositionally biased region" description="Basic residues" evidence="1">
    <location>
        <begin position="456"/>
        <end position="466"/>
    </location>
</feature>
<dbReference type="EMBL" id="MU865375">
    <property type="protein sequence ID" value="KAK4225114.1"/>
    <property type="molecule type" value="Genomic_DNA"/>
</dbReference>
<feature type="compositionally biased region" description="Basic and acidic residues" evidence="1">
    <location>
        <begin position="70"/>
        <end position="95"/>
    </location>
</feature>
<feature type="compositionally biased region" description="Basic and acidic residues" evidence="1">
    <location>
        <begin position="467"/>
        <end position="480"/>
    </location>
</feature>
<name>A0AAN7BKN3_9PEZI</name>
<feature type="compositionally biased region" description="Pro residues" evidence="1">
    <location>
        <begin position="302"/>
        <end position="317"/>
    </location>
</feature>
<feature type="compositionally biased region" description="Polar residues" evidence="1">
    <location>
        <begin position="97"/>
        <end position="117"/>
    </location>
</feature>
<keyword evidence="3" id="KW-1185">Reference proteome</keyword>
<feature type="region of interest" description="Disordered" evidence="1">
    <location>
        <begin position="295"/>
        <end position="405"/>
    </location>
</feature>
<feature type="region of interest" description="Disordered" evidence="1">
    <location>
        <begin position="1"/>
        <end position="157"/>
    </location>
</feature>
<organism evidence="2 3">
    <name type="scientific">Podospora fimiseda</name>
    <dbReference type="NCBI Taxonomy" id="252190"/>
    <lineage>
        <taxon>Eukaryota</taxon>
        <taxon>Fungi</taxon>
        <taxon>Dikarya</taxon>
        <taxon>Ascomycota</taxon>
        <taxon>Pezizomycotina</taxon>
        <taxon>Sordariomycetes</taxon>
        <taxon>Sordariomycetidae</taxon>
        <taxon>Sordariales</taxon>
        <taxon>Podosporaceae</taxon>
        <taxon>Podospora</taxon>
    </lineage>
</organism>
<protein>
    <submittedName>
        <fullName evidence="2">Uncharacterized protein</fullName>
    </submittedName>
</protein>
<reference evidence="2" key="1">
    <citation type="journal article" date="2023" name="Mol. Phylogenet. Evol.">
        <title>Genome-scale phylogeny and comparative genomics of the fungal order Sordariales.</title>
        <authorList>
            <person name="Hensen N."/>
            <person name="Bonometti L."/>
            <person name="Westerberg I."/>
            <person name="Brannstrom I.O."/>
            <person name="Guillou S."/>
            <person name="Cros-Aarteil S."/>
            <person name="Calhoun S."/>
            <person name="Haridas S."/>
            <person name="Kuo A."/>
            <person name="Mondo S."/>
            <person name="Pangilinan J."/>
            <person name="Riley R."/>
            <person name="LaButti K."/>
            <person name="Andreopoulos B."/>
            <person name="Lipzen A."/>
            <person name="Chen C."/>
            <person name="Yan M."/>
            <person name="Daum C."/>
            <person name="Ng V."/>
            <person name="Clum A."/>
            <person name="Steindorff A."/>
            <person name="Ohm R.A."/>
            <person name="Martin F."/>
            <person name="Silar P."/>
            <person name="Natvig D.O."/>
            <person name="Lalanne C."/>
            <person name="Gautier V."/>
            <person name="Ament-Velasquez S.L."/>
            <person name="Kruys A."/>
            <person name="Hutchinson M.I."/>
            <person name="Powell A.J."/>
            <person name="Barry K."/>
            <person name="Miller A.N."/>
            <person name="Grigoriev I.V."/>
            <person name="Debuchy R."/>
            <person name="Gladieux P."/>
            <person name="Hiltunen Thoren M."/>
            <person name="Johannesson H."/>
        </authorList>
    </citation>
    <scope>NUCLEOTIDE SEQUENCE</scope>
    <source>
        <strain evidence="2">CBS 990.96</strain>
    </source>
</reference>
<reference evidence="2" key="2">
    <citation type="submission" date="2023-05" db="EMBL/GenBank/DDBJ databases">
        <authorList>
            <consortium name="Lawrence Berkeley National Laboratory"/>
            <person name="Steindorff A."/>
            <person name="Hensen N."/>
            <person name="Bonometti L."/>
            <person name="Westerberg I."/>
            <person name="Brannstrom I.O."/>
            <person name="Guillou S."/>
            <person name="Cros-Aarteil S."/>
            <person name="Calhoun S."/>
            <person name="Haridas S."/>
            <person name="Kuo A."/>
            <person name="Mondo S."/>
            <person name="Pangilinan J."/>
            <person name="Riley R."/>
            <person name="Labutti K."/>
            <person name="Andreopoulos B."/>
            <person name="Lipzen A."/>
            <person name="Chen C."/>
            <person name="Yanf M."/>
            <person name="Daum C."/>
            <person name="Ng V."/>
            <person name="Clum A."/>
            <person name="Ohm R."/>
            <person name="Martin F."/>
            <person name="Silar P."/>
            <person name="Natvig D."/>
            <person name="Lalanne C."/>
            <person name="Gautier V."/>
            <person name="Ament-Velasquez S.L."/>
            <person name="Kruys A."/>
            <person name="Hutchinson M.I."/>
            <person name="Powell A.J."/>
            <person name="Barry K."/>
            <person name="Miller A.N."/>
            <person name="Grigoriev I.V."/>
            <person name="Debuchy R."/>
            <person name="Gladieux P."/>
            <person name="Thoren M.H."/>
            <person name="Johannesson H."/>
        </authorList>
    </citation>
    <scope>NUCLEOTIDE SEQUENCE</scope>
    <source>
        <strain evidence="2">CBS 990.96</strain>
    </source>
</reference>
<sequence>MSSDSAPAQFPNRPIRPLPKRRLRERLSPEAAESIEYPPVPKTKLFSSYNYPSIDESVASGSGTGSALPREVDSDLERQSRKMGHGTEPDKEGGSKSKANTSGRPTLDTSGRITSPKSAADQEEYPSSPDGYESLENANNKKKRKIPTAQDGGGLHLVNNSVLGNGMLNRAAQSTDAHGKSTLSSSVKYNQHYGSAGHNVAGPGRGRFGRTKSGRSPLRPIFDPANHNSWTGRNGKLRTVPVTTEPSEKPGIISAAIANAEKLAPQQGQENISLLHQQLAAKRSEASNQFTFTCDSQVPARWPTPEPPRMAFPPPQQPSALRQAKETWSRSSQATQGDESMASVHQAAQFGVKEQSPKAGSSNHAEPPPPPPRKASRRSRLSRSLMAAAKARRRERQLYNTQHPPKPEDEIWICNFCEYEDIFGHPPRALIRSYELKDRKQRRLEQQRRAQWERMKKGKNKGKRNSKMSDKNHGHDLGRHRAAVDHYEPEPQDGEFAEDEFADDICDHHNGLCEHICEHVCEHISEDYHHDHGCSGGSSSFHDGGGDT</sequence>
<feature type="region of interest" description="Disordered" evidence="1">
    <location>
        <begin position="438"/>
        <end position="480"/>
    </location>
</feature>
<feature type="compositionally biased region" description="Basic and acidic residues" evidence="1">
    <location>
        <begin position="438"/>
        <end position="455"/>
    </location>
</feature>